<dbReference type="Gene3D" id="3.30.70.360">
    <property type="match status" value="1"/>
</dbReference>
<organism evidence="4 5">
    <name type="scientific">Knufia peltigerae</name>
    <dbReference type="NCBI Taxonomy" id="1002370"/>
    <lineage>
        <taxon>Eukaryota</taxon>
        <taxon>Fungi</taxon>
        <taxon>Dikarya</taxon>
        <taxon>Ascomycota</taxon>
        <taxon>Pezizomycotina</taxon>
        <taxon>Eurotiomycetes</taxon>
        <taxon>Chaetothyriomycetidae</taxon>
        <taxon>Chaetothyriales</taxon>
        <taxon>Trichomeriaceae</taxon>
        <taxon>Knufia</taxon>
    </lineage>
</organism>
<dbReference type="InterPro" id="IPR036264">
    <property type="entry name" value="Bact_exopeptidase_dim_dom"/>
</dbReference>
<gene>
    <name evidence="4" type="ORF">H2204_011435</name>
</gene>
<accession>A0AA39CTZ8</accession>
<sequence>MSANKNFHITAQAIDAHDPELRELNLKLTQIHDNPETCYKEYKAHENITQFLEAKGVTVERHAFGLETSFVAEYGKGGRVVTYCAEYDALPVIGHGCGHNLICVSSVAAFLGVVEAMKTDPSITGRVRLLGCPAEEGEGGKIRLINAGAYKDVDAAIMTHPTPFASKMPEADGIAYGTCLAAVGFLAKFKGRPAHAAAMPWAGINAADAASLAYNAVGLLRQHIKPNDRINIIIPQAGTGHNVIPDTSTVRVSVRSETSSQMEELRTRVENCCKGAALATGCSLELLAVMDPYADLRPNESLCNEFTQNMALSGKKYYNDQSVRDLSCFSTDMGNVSYEVPSFHGNFCIQTDADVALHTAGFRDAARKPDAHALAMGVGKGMAGAGLRVLTDEAFATEVREDFKRDQAAR</sequence>
<reference evidence="4" key="1">
    <citation type="submission" date="2022-10" db="EMBL/GenBank/DDBJ databases">
        <title>Culturing micro-colonial fungi from biological soil crusts in the Mojave desert and describing Neophaeococcomyces mojavensis, and introducing the new genera and species Taxawa tesnikishii.</title>
        <authorList>
            <person name="Kurbessoian T."/>
            <person name="Stajich J.E."/>
        </authorList>
    </citation>
    <scope>NUCLEOTIDE SEQUENCE</scope>
    <source>
        <strain evidence="4">TK_35</strain>
    </source>
</reference>
<comment type="caution">
    <text evidence="4">The sequence shown here is derived from an EMBL/GenBank/DDBJ whole genome shotgun (WGS) entry which is preliminary data.</text>
</comment>
<dbReference type="FunFam" id="3.30.70.360:FF:000004">
    <property type="entry name" value="Peptidase M20 domain-containing protein 2"/>
    <property type="match status" value="1"/>
</dbReference>
<dbReference type="InterPro" id="IPR002933">
    <property type="entry name" value="Peptidase_M20"/>
</dbReference>
<evidence type="ECO:0000313" key="5">
    <source>
        <dbReference type="Proteomes" id="UP001172681"/>
    </source>
</evidence>
<dbReference type="AlphaFoldDB" id="A0AA39CTZ8"/>
<protein>
    <recommendedName>
        <fullName evidence="2">Peptidase M20 domain-containing protein 2</fullName>
    </recommendedName>
</protein>
<dbReference type="InterPro" id="IPR017439">
    <property type="entry name" value="Amidohydrolase"/>
</dbReference>
<dbReference type="Gene3D" id="3.40.630.10">
    <property type="entry name" value="Zn peptidases"/>
    <property type="match status" value="1"/>
</dbReference>
<dbReference type="Proteomes" id="UP001172681">
    <property type="component" value="Unassembled WGS sequence"/>
</dbReference>
<keyword evidence="5" id="KW-1185">Reference proteome</keyword>
<dbReference type="InterPro" id="IPR052030">
    <property type="entry name" value="Peptidase_M20/M20A_hydrolases"/>
</dbReference>
<dbReference type="GO" id="GO:0016805">
    <property type="term" value="F:dipeptidase activity"/>
    <property type="evidence" value="ECO:0007669"/>
    <property type="project" value="InterPro"/>
</dbReference>
<dbReference type="PIRSF" id="PIRSF037226">
    <property type="entry name" value="Amidohydrolase_ACY1L2_prd"/>
    <property type="match status" value="1"/>
</dbReference>
<feature type="domain" description="Peptidase M20 dimerisation" evidence="3">
    <location>
        <begin position="183"/>
        <end position="276"/>
    </location>
</feature>
<proteinExistence type="inferred from homology"/>
<dbReference type="InterPro" id="IPR017144">
    <property type="entry name" value="Xaa-Arg_dipeptidase"/>
</dbReference>
<dbReference type="SUPFAM" id="SSF55031">
    <property type="entry name" value="Bacterial exopeptidase dimerisation domain"/>
    <property type="match status" value="1"/>
</dbReference>
<comment type="similarity">
    <text evidence="1 2">Belongs to the peptidase M20A family.</text>
</comment>
<name>A0AA39CTZ8_9EURO</name>
<dbReference type="Pfam" id="PF01546">
    <property type="entry name" value="Peptidase_M20"/>
    <property type="match status" value="1"/>
</dbReference>
<evidence type="ECO:0000313" key="4">
    <source>
        <dbReference type="EMBL" id="KAJ9622826.1"/>
    </source>
</evidence>
<dbReference type="EMBL" id="JAPDRN010000105">
    <property type="protein sequence ID" value="KAJ9622826.1"/>
    <property type="molecule type" value="Genomic_DNA"/>
</dbReference>
<dbReference type="PANTHER" id="PTHR30575:SF0">
    <property type="entry name" value="XAA-ARG DIPEPTIDASE"/>
    <property type="match status" value="1"/>
</dbReference>
<evidence type="ECO:0000256" key="1">
    <source>
        <dbReference type="ARBA" id="ARBA00006247"/>
    </source>
</evidence>
<dbReference type="CDD" id="cd05672">
    <property type="entry name" value="M20_ACY1L2-like"/>
    <property type="match status" value="1"/>
</dbReference>
<evidence type="ECO:0000256" key="2">
    <source>
        <dbReference type="PIRNR" id="PIRNR037226"/>
    </source>
</evidence>
<dbReference type="NCBIfam" id="TIGR01891">
    <property type="entry name" value="amidohydrolases"/>
    <property type="match status" value="1"/>
</dbReference>
<evidence type="ECO:0000259" key="3">
    <source>
        <dbReference type="Pfam" id="PF07687"/>
    </source>
</evidence>
<dbReference type="InterPro" id="IPR011650">
    <property type="entry name" value="Peptidase_M20_dimer"/>
</dbReference>
<dbReference type="Pfam" id="PF07687">
    <property type="entry name" value="M20_dimer"/>
    <property type="match status" value="1"/>
</dbReference>
<dbReference type="PANTHER" id="PTHR30575">
    <property type="entry name" value="PEPTIDASE M20"/>
    <property type="match status" value="1"/>
</dbReference>
<dbReference type="SUPFAM" id="SSF53187">
    <property type="entry name" value="Zn-dependent exopeptidases"/>
    <property type="match status" value="1"/>
</dbReference>